<protein>
    <submittedName>
        <fullName evidence="1">Uncharacterized protein</fullName>
    </submittedName>
</protein>
<gene>
    <name evidence="1" type="ORF">EVAR_98472_1</name>
</gene>
<sequence>MRVRRVRRLCAKVVFNCKLISKSNSATTSLRQTRYFGAIEFCRFARALQEGGRGRTPHPPRTRGRGEIPIHKTMPGLRSISARRLSEFRTITILGCRRVASGAPHEYIGIAKPLECILRYRRSSVVPHDGLGLRLSYASPVFDLAPGMHLRGRNTYFGPFGNVNSRWLEASKDVYGSVSEGAPLSSASLMSERRACSPWLTRSQVRSGHRNSGPFDPDECAGGEAGTRLNNFFLDKEGTEPPSIF</sequence>
<dbReference type="Proteomes" id="UP000299102">
    <property type="component" value="Unassembled WGS sequence"/>
</dbReference>
<organism evidence="1 2">
    <name type="scientific">Eumeta variegata</name>
    <name type="common">Bagworm moth</name>
    <name type="synonym">Eumeta japonica</name>
    <dbReference type="NCBI Taxonomy" id="151549"/>
    <lineage>
        <taxon>Eukaryota</taxon>
        <taxon>Metazoa</taxon>
        <taxon>Ecdysozoa</taxon>
        <taxon>Arthropoda</taxon>
        <taxon>Hexapoda</taxon>
        <taxon>Insecta</taxon>
        <taxon>Pterygota</taxon>
        <taxon>Neoptera</taxon>
        <taxon>Endopterygota</taxon>
        <taxon>Lepidoptera</taxon>
        <taxon>Glossata</taxon>
        <taxon>Ditrysia</taxon>
        <taxon>Tineoidea</taxon>
        <taxon>Psychidae</taxon>
        <taxon>Oiketicinae</taxon>
        <taxon>Eumeta</taxon>
    </lineage>
</organism>
<dbReference type="EMBL" id="BGZK01004383">
    <property type="protein sequence ID" value="GBP08653.1"/>
    <property type="molecule type" value="Genomic_DNA"/>
</dbReference>
<evidence type="ECO:0000313" key="1">
    <source>
        <dbReference type="EMBL" id="GBP08653.1"/>
    </source>
</evidence>
<name>A0A4C1T2C3_EUMVA</name>
<dbReference type="AlphaFoldDB" id="A0A4C1T2C3"/>
<comment type="caution">
    <text evidence="1">The sequence shown here is derived from an EMBL/GenBank/DDBJ whole genome shotgun (WGS) entry which is preliminary data.</text>
</comment>
<accession>A0A4C1T2C3</accession>
<proteinExistence type="predicted"/>
<keyword evidence="2" id="KW-1185">Reference proteome</keyword>
<reference evidence="1 2" key="1">
    <citation type="journal article" date="2019" name="Commun. Biol.">
        <title>The bagworm genome reveals a unique fibroin gene that provides high tensile strength.</title>
        <authorList>
            <person name="Kono N."/>
            <person name="Nakamura H."/>
            <person name="Ohtoshi R."/>
            <person name="Tomita M."/>
            <person name="Numata K."/>
            <person name="Arakawa K."/>
        </authorList>
    </citation>
    <scope>NUCLEOTIDE SEQUENCE [LARGE SCALE GENOMIC DNA]</scope>
</reference>
<evidence type="ECO:0000313" key="2">
    <source>
        <dbReference type="Proteomes" id="UP000299102"/>
    </source>
</evidence>